<organism evidence="1">
    <name type="scientific">bioreactor metagenome</name>
    <dbReference type="NCBI Taxonomy" id="1076179"/>
    <lineage>
        <taxon>unclassified sequences</taxon>
        <taxon>metagenomes</taxon>
        <taxon>ecological metagenomes</taxon>
    </lineage>
</organism>
<proteinExistence type="predicted"/>
<evidence type="ECO:0000313" key="1">
    <source>
        <dbReference type="EMBL" id="MPM97919.1"/>
    </source>
</evidence>
<accession>A0A645E933</accession>
<reference evidence="1" key="1">
    <citation type="submission" date="2019-08" db="EMBL/GenBank/DDBJ databases">
        <authorList>
            <person name="Kucharzyk K."/>
            <person name="Murdoch R.W."/>
            <person name="Higgins S."/>
            <person name="Loffler F."/>
        </authorList>
    </citation>
    <scope>NUCLEOTIDE SEQUENCE</scope>
</reference>
<protein>
    <submittedName>
        <fullName evidence="1">Uncharacterized protein</fullName>
    </submittedName>
</protein>
<dbReference type="AlphaFoldDB" id="A0A645E933"/>
<comment type="caution">
    <text evidence="1">The sequence shown here is derived from an EMBL/GenBank/DDBJ whole genome shotgun (WGS) entry which is preliminary data.</text>
</comment>
<sequence>MVKPLADNGDGLADNLLHRLGMLLQINLSLADSRHREQVLNHTDNPLRIVLDIPQQLFLCRDIQFSDIFKQR</sequence>
<dbReference type="EMBL" id="VSSQ01044126">
    <property type="protein sequence ID" value="MPM97919.1"/>
    <property type="molecule type" value="Genomic_DNA"/>
</dbReference>
<name>A0A645E933_9ZZZZ</name>
<gene>
    <name evidence="1" type="ORF">SDC9_145099</name>
</gene>